<dbReference type="EMBL" id="JAYMYR010000003">
    <property type="protein sequence ID" value="KAK7372242.1"/>
    <property type="molecule type" value="Genomic_DNA"/>
</dbReference>
<evidence type="ECO:0008006" key="4">
    <source>
        <dbReference type="Google" id="ProtNLM"/>
    </source>
</evidence>
<proteinExistence type="predicted"/>
<feature type="compositionally biased region" description="Polar residues" evidence="1">
    <location>
        <begin position="189"/>
        <end position="212"/>
    </location>
</feature>
<dbReference type="PANTHER" id="PTHR34427:SF5">
    <property type="entry name" value="DUF4283 DOMAIN-CONTAINING PROTEIN"/>
    <property type="match status" value="1"/>
</dbReference>
<name>A0AAN9RI84_PHACN</name>
<evidence type="ECO:0000313" key="2">
    <source>
        <dbReference type="EMBL" id="KAK7372242.1"/>
    </source>
</evidence>
<sequence length="476" mass="51908">MSCEEEGIIGTLIEENKVWFDGMFDLVFPWDESFSINERFAWVHCRGILLQLWSSHCFESIGALVGKVVEVDEVTLEREVLEYARLCVKIPVGGTANLAKEVHINNIPCKVSFEEEFYFPDHTLRSLFNKWAACSVMDSKVRSEEGGGREFLDSVGSDFGEGDGVRDGEESVRGVKVVSNFNEAQTNRKPCINEVQTNSQLDINEEQTSSQPDIDEEQTNSQPGFYEQHAKKHLGFYEGACPIASWVGEICGSGPTFDEVEHSGLRVVGAVGAATSGSGVGRVCQGAAKVDVVVGETQAFEASKEDGEVSTTFEEDGGARVLAEYGWMGRVGGPFCNPCGGAVQEAVDGEGMLEMEGKGGDKFPSFFSGSESHVSAHPSERISKVKKLTSILEASEASRSLSLASRKVAGLGEEASELADSPLAESKLVEVRVDQVDFLVQQPVSRLEFSSMSDSVIENCNRIYWLKNDKNEATRI</sequence>
<gene>
    <name evidence="2" type="ORF">VNO80_05616</name>
</gene>
<evidence type="ECO:0000256" key="1">
    <source>
        <dbReference type="SAM" id="MobiDB-lite"/>
    </source>
</evidence>
<dbReference type="Proteomes" id="UP001374584">
    <property type="component" value="Unassembled WGS sequence"/>
</dbReference>
<organism evidence="2 3">
    <name type="scientific">Phaseolus coccineus</name>
    <name type="common">Scarlet runner bean</name>
    <name type="synonym">Phaseolus multiflorus</name>
    <dbReference type="NCBI Taxonomy" id="3886"/>
    <lineage>
        <taxon>Eukaryota</taxon>
        <taxon>Viridiplantae</taxon>
        <taxon>Streptophyta</taxon>
        <taxon>Embryophyta</taxon>
        <taxon>Tracheophyta</taxon>
        <taxon>Spermatophyta</taxon>
        <taxon>Magnoliopsida</taxon>
        <taxon>eudicotyledons</taxon>
        <taxon>Gunneridae</taxon>
        <taxon>Pentapetalae</taxon>
        <taxon>rosids</taxon>
        <taxon>fabids</taxon>
        <taxon>Fabales</taxon>
        <taxon>Fabaceae</taxon>
        <taxon>Papilionoideae</taxon>
        <taxon>50 kb inversion clade</taxon>
        <taxon>NPAAA clade</taxon>
        <taxon>indigoferoid/millettioid clade</taxon>
        <taxon>Phaseoleae</taxon>
        <taxon>Phaseolus</taxon>
    </lineage>
</organism>
<keyword evidence="3" id="KW-1185">Reference proteome</keyword>
<comment type="caution">
    <text evidence="2">The sequence shown here is derived from an EMBL/GenBank/DDBJ whole genome shotgun (WGS) entry which is preliminary data.</text>
</comment>
<reference evidence="2 3" key="1">
    <citation type="submission" date="2024-01" db="EMBL/GenBank/DDBJ databases">
        <title>The genomes of 5 underutilized Papilionoideae crops provide insights into root nodulation and disease resistanc.</title>
        <authorList>
            <person name="Jiang F."/>
        </authorList>
    </citation>
    <scope>NUCLEOTIDE SEQUENCE [LARGE SCALE GENOMIC DNA]</scope>
    <source>
        <strain evidence="2">JINMINGXINNONG_FW02</strain>
        <tissue evidence="2">Leaves</tissue>
    </source>
</reference>
<dbReference type="AlphaFoldDB" id="A0AAN9RI84"/>
<evidence type="ECO:0000313" key="3">
    <source>
        <dbReference type="Proteomes" id="UP001374584"/>
    </source>
</evidence>
<accession>A0AAN9RI84</accession>
<protein>
    <recommendedName>
        <fullName evidence="4">DUF4283 domain-containing protein</fullName>
    </recommendedName>
</protein>
<dbReference type="PANTHER" id="PTHR34427">
    <property type="entry name" value="DUF4283 DOMAIN PROTEIN"/>
    <property type="match status" value="1"/>
</dbReference>
<feature type="region of interest" description="Disordered" evidence="1">
    <location>
        <begin position="189"/>
        <end position="221"/>
    </location>
</feature>